<keyword evidence="1" id="KW-0489">Methyltransferase</keyword>
<dbReference type="GO" id="GO:0008168">
    <property type="term" value="F:methyltransferase activity"/>
    <property type="evidence" value="ECO:0007669"/>
    <property type="project" value="UniProtKB-KW"/>
</dbReference>
<proteinExistence type="predicted"/>
<dbReference type="EC" id="2.1.1.-" evidence="1"/>
<keyword evidence="2" id="KW-1185">Reference proteome</keyword>
<dbReference type="InterPro" id="IPR029063">
    <property type="entry name" value="SAM-dependent_MTases_sf"/>
</dbReference>
<name>A0ABV9PW17_9BACL</name>
<comment type="caution">
    <text evidence="1">The sequence shown here is derived from an EMBL/GenBank/DDBJ whole genome shotgun (WGS) entry which is preliminary data.</text>
</comment>
<dbReference type="RefSeq" id="WP_380023341.1">
    <property type="nucleotide sequence ID" value="NZ_JBHSHC010000002.1"/>
</dbReference>
<protein>
    <submittedName>
        <fullName evidence="1">Class I SAM-dependent methyltransferase</fullName>
        <ecNumber evidence="1">2.1.1.-</ecNumber>
    </submittedName>
</protein>
<accession>A0ABV9PW17</accession>
<reference evidence="2" key="1">
    <citation type="journal article" date="2019" name="Int. J. Syst. Evol. Microbiol.">
        <title>The Global Catalogue of Microorganisms (GCM) 10K type strain sequencing project: providing services to taxonomists for standard genome sequencing and annotation.</title>
        <authorList>
            <consortium name="The Broad Institute Genomics Platform"/>
            <consortium name="The Broad Institute Genome Sequencing Center for Infectious Disease"/>
            <person name="Wu L."/>
            <person name="Ma J."/>
        </authorList>
    </citation>
    <scope>NUCLEOTIDE SEQUENCE [LARGE SCALE GENOMIC DNA]</scope>
    <source>
        <strain evidence="2">WYCCWR 12678</strain>
    </source>
</reference>
<dbReference type="SUPFAM" id="SSF53335">
    <property type="entry name" value="S-adenosyl-L-methionine-dependent methyltransferases"/>
    <property type="match status" value="1"/>
</dbReference>
<keyword evidence="1" id="KW-0808">Transferase</keyword>
<sequence length="199" mass="22662">MAIRPLILPNEPEIEAIDSWSAVKTDEGRYLAYLASIVPSHLSIVEIGSFQGRSTCFLASGSKYGHRATVYAVDPWNLNLDGITGEHLYANFQQNIHKVGVNDLVFPLRAESSDIVKNWKKPIGLLHIDDGHEYEVVLEEYRDWFPYIVENGWIVFHDSTWPDVKKVIDECVQDSDQWRVEDIPATSHGLFVAQRTHSK</sequence>
<dbReference type="Gene3D" id="3.40.50.150">
    <property type="entry name" value="Vaccinia Virus protein VP39"/>
    <property type="match status" value="1"/>
</dbReference>
<dbReference type="GO" id="GO:0032259">
    <property type="term" value="P:methylation"/>
    <property type="evidence" value="ECO:0007669"/>
    <property type="project" value="UniProtKB-KW"/>
</dbReference>
<evidence type="ECO:0000313" key="2">
    <source>
        <dbReference type="Proteomes" id="UP001596002"/>
    </source>
</evidence>
<evidence type="ECO:0000313" key="1">
    <source>
        <dbReference type="EMBL" id="MFC4765798.1"/>
    </source>
</evidence>
<dbReference type="Proteomes" id="UP001596002">
    <property type="component" value="Unassembled WGS sequence"/>
</dbReference>
<organism evidence="1 2">
    <name type="scientific">Effusibacillus consociatus</name>
    <dbReference type="NCBI Taxonomy" id="1117041"/>
    <lineage>
        <taxon>Bacteria</taxon>
        <taxon>Bacillati</taxon>
        <taxon>Bacillota</taxon>
        <taxon>Bacilli</taxon>
        <taxon>Bacillales</taxon>
        <taxon>Alicyclobacillaceae</taxon>
        <taxon>Effusibacillus</taxon>
    </lineage>
</organism>
<dbReference type="Pfam" id="PF13578">
    <property type="entry name" value="Methyltransf_24"/>
    <property type="match status" value="1"/>
</dbReference>
<gene>
    <name evidence="1" type="ORF">ACFO8Q_00050</name>
</gene>
<dbReference type="EMBL" id="JBHSHC010000002">
    <property type="protein sequence ID" value="MFC4765798.1"/>
    <property type="molecule type" value="Genomic_DNA"/>
</dbReference>